<proteinExistence type="predicted"/>
<evidence type="ECO:0000313" key="2">
    <source>
        <dbReference type="EMBL" id="CAL5129247.1"/>
    </source>
</evidence>
<evidence type="ECO:0000313" key="3">
    <source>
        <dbReference type="Proteomes" id="UP001497525"/>
    </source>
</evidence>
<evidence type="ECO:0000256" key="1">
    <source>
        <dbReference type="SAM" id="SignalP"/>
    </source>
</evidence>
<evidence type="ECO:0008006" key="4">
    <source>
        <dbReference type="Google" id="ProtNLM"/>
    </source>
</evidence>
<dbReference type="AlphaFoldDB" id="A0AAV2T0Z7"/>
<name>A0AAV2T0Z7_CALDB</name>
<gene>
    <name evidence="2" type="ORF">CDAUBV1_LOCUS192</name>
</gene>
<dbReference type="Gene3D" id="2.60.40.10">
    <property type="entry name" value="Immunoglobulins"/>
    <property type="match status" value="1"/>
</dbReference>
<feature type="signal peptide" evidence="1">
    <location>
        <begin position="1"/>
        <end position="16"/>
    </location>
</feature>
<keyword evidence="1" id="KW-0732">Signal</keyword>
<dbReference type="EMBL" id="CAXLJL010000001">
    <property type="protein sequence ID" value="CAL5129247.1"/>
    <property type="molecule type" value="Genomic_DNA"/>
</dbReference>
<dbReference type="Proteomes" id="UP001497525">
    <property type="component" value="Unassembled WGS sequence"/>
</dbReference>
<sequence length="161" mass="18073">MIPFLLLPVYISILSASPPTVVFTAEPKDEIVPWQGQIELRCEVNYSQAVYTWLATRYAPVDLHYSQGFLRPLKTADLLLQKDLEVTDTPWCHPSPNGRLTIKHPGSANKQLEKSSNRYAHAPWLEGAYRCKVTIPGYGSLISRTAQIRLTGNLPLALPYP</sequence>
<dbReference type="InterPro" id="IPR013783">
    <property type="entry name" value="Ig-like_fold"/>
</dbReference>
<organism evidence="2 3">
    <name type="scientific">Calicophoron daubneyi</name>
    <name type="common">Rumen fluke</name>
    <name type="synonym">Paramphistomum daubneyi</name>
    <dbReference type="NCBI Taxonomy" id="300641"/>
    <lineage>
        <taxon>Eukaryota</taxon>
        <taxon>Metazoa</taxon>
        <taxon>Spiralia</taxon>
        <taxon>Lophotrochozoa</taxon>
        <taxon>Platyhelminthes</taxon>
        <taxon>Trematoda</taxon>
        <taxon>Digenea</taxon>
        <taxon>Plagiorchiida</taxon>
        <taxon>Pronocephalata</taxon>
        <taxon>Paramphistomoidea</taxon>
        <taxon>Paramphistomidae</taxon>
        <taxon>Calicophoron</taxon>
    </lineage>
</organism>
<comment type="caution">
    <text evidence="2">The sequence shown here is derived from an EMBL/GenBank/DDBJ whole genome shotgun (WGS) entry which is preliminary data.</text>
</comment>
<protein>
    <recommendedName>
        <fullName evidence="4">Ig-like domain-containing protein</fullName>
    </recommendedName>
</protein>
<reference evidence="2" key="1">
    <citation type="submission" date="2024-06" db="EMBL/GenBank/DDBJ databases">
        <authorList>
            <person name="Liu X."/>
            <person name="Lenzi L."/>
            <person name="Haldenby T S."/>
            <person name="Uol C."/>
        </authorList>
    </citation>
    <scope>NUCLEOTIDE SEQUENCE</scope>
</reference>
<feature type="chain" id="PRO_5043943253" description="Ig-like domain-containing protein" evidence="1">
    <location>
        <begin position="17"/>
        <end position="161"/>
    </location>
</feature>
<accession>A0AAV2T0Z7</accession>